<feature type="transmembrane region" description="Helical" evidence="1">
    <location>
        <begin position="12"/>
        <end position="33"/>
    </location>
</feature>
<dbReference type="InterPro" id="IPR043777">
    <property type="entry name" value="DUF5719"/>
</dbReference>
<evidence type="ECO:0000313" key="4">
    <source>
        <dbReference type="Proteomes" id="UP000321154"/>
    </source>
</evidence>
<dbReference type="EMBL" id="BJUV01000022">
    <property type="protein sequence ID" value="GEK83902.1"/>
    <property type="molecule type" value="Genomic_DNA"/>
</dbReference>
<accession>A0A7W3JGB0</accession>
<keyword evidence="1" id="KW-0812">Transmembrane</keyword>
<keyword evidence="1" id="KW-0472">Membrane</keyword>
<reference evidence="2 4" key="1">
    <citation type="submission" date="2019-07" db="EMBL/GenBank/DDBJ databases">
        <title>Whole genome shotgun sequence of Frigoribacterium faeni NBRC 103066.</title>
        <authorList>
            <person name="Hosoyama A."/>
            <person name="Uohara A."/>
            <person name="Ohji S."/>
            <person name="Ichikawa N."/>
        </authorList>
    </citation>
    <scope>NUCLEOTIDE SEQUENCE [LARGE SCALE GENOMIC DNA]</scope>
    <source>
        <strain evidence="2 4">NBRC 103066</strain>
    </source>
</reference>
<sequence length="469" mass="45886">MTDRSIASTTGRIVVGVVGIAVGAAVVAAATVLPLPTLETTPAGQVVTPVPLDPQRVCGGSVLRLSDAEGQQATTASAVGAADVVTSSSTDAEVAQTLVGADGSSSDPQLVTAPTDGADVPLVAGAQSQSVSSDDLVGFVSAPCAEPTSSTWLVGGSTETGRVSLITLVNPSDVNSTVDLDISAENGPVQGPGIDGIVVGPRSQRVIPLSGFSTGLLSPVVHVQSRGGQIVASMQESIVRTLDPGGVDIVSGAAAPSTTAVVPGVIVRGGEALEAALADPAAGDLQSALRLFAPGGEAAQVSVSLASDDGTGTTFDTRIEAGLVTDVPIDGLADGLYTATVTADVPVVAAARTSALSADGAVDVSWAPSAPALGGETLLSVPEGDGARLTLANPGDEAVTASVSIDGEAREVEVAPGSNLAVRVASGESVLITDADGLRAGMSFSADGAVAAWPVVSPLPASSPVTVYP</sequence>
<evidence type="ECO:0000313" key="2">
    <source>
        <dbReference type="EMBL" id="GEK83902.1"/>
    </source>
</evidence>
<dbReference type="RefSeq" id="WP_146856082.1">
    <property type="nucleotide sequence ID" value="NZ_BAAAHR010000002.1"/>
</dbReference>
<dbReference type="Proteomes" id="UP000321154">
    <property type="component" value="Unassembled WGS sequence"/>
</dbReference>
<evidence type="ECO:0000313" key="3">
    <source>
        <dbReference type="EMBL" id="MBA8812313.1"/>
    </source>
</evidence>
<proteinExistence type="predicted"/>
<keyword evidence="1" id="KW-1133">Transmembrane helix</keyword>
<organism evidence="3 5">
    <name type="scientific">Frigoribacterium faeni</name>
    <dbReference type="NCBI Taxonomy" id="145483"/>
    <lineage>
        <taxon>Bacteria</taxon>
        <taxon>Bacillati</taxon>
        <taxon>Actinomycetota</taxon>
        <taxon>Actinomycetes</taxon>
        <taxon>Micrococcales</taxon>
        <taxon>Microbacteriaceae</taxon>
        <taxon>Frigoribacterium</taxon>
    </lineage>
</organism>
<comment type="caution">
    <text evidence="3">The sequence shown here is derived from an EMBL/GenBank/DDBJ whole genome shotgun (WGS) entry which is preliminary data.</text>
</comment>
<dbReference type="EMBL" id="JACGWW010000001">
    <property type="protein sequence ID" value="MBA8812313.1"/>
    <property type="molecule type" value="Genomic_DNA"/>
</dbReference>
<dbReference type="OrthoDB" id="3264966at2"/>
<keyword evidence="4" id="KW-1185">Reference proteome</keyword>
<dbReference type="AlphaFoldDB" id="A0A7W3JGB0"/>
<dbReference type="Proteomes" id="UP000522688">
    <property type="component" value="Unassembled WGS sequence"/>
</dbReference>
<evidence type="ECO:0000256" key="1">
    <source>
        <dbReference type="SAM" id="Phobius"/>
    </source>
</evidence>
<evidence type="ECO:0008006" key="6">
    <source>
        <dbReference type="Google" id="ProtNLM"/>
    </source>
</evidence>
<protein>
    <recommendedName>
        <fullName evidence="6">Large extracellular alpha-helical protein</fullName>
    </recommendedName>
</protein>
<dbReference type="Pfam" id="PF18986">
    <property type="entry name" value="DUF5719"/>
    <property type="match status" value="1"/>
</dbReference>
<reference evidence="3 5" key="2">
    <citation type="submission" date="2020-07" db="EMBL/GenBank/DDBJ databases">
        <title>Sequencing the genomes of 1000 actinobacteria strains.</title>
        <authorList>
            <person name="Klenk H.-P."/>
        </authorList>
    </citation>
    <scope>NUCLEOTIDE SEQUENCE [LARGE SCALE GENOMIC DNA]</scope>
    <source>
        <strain evidence="3 5">DSM 10309</strain>
    </source>
</reference>
<gene>
    <name evidence="3" type="ORF">FB463_000537</name>
    <name evidence="2" type="ORF">FFA01_22110</name>
</gene>
<name>A0A7W3JGB0_9MICO</name>
<evidence type="ECO:0000313" key="5">
    <source>
        <dbReference type="Proteomes" id="UP000522688"/>
    </source>
</evidence>